<reference evidence="1 2" key="1">
    <citation type="journal article" date="2020" name="ISME J.">
        <title>Uncovering the hidden diversity of litter-decomposition mechanisms in mushroom-forming fungi.</title>
        <authorList>
            <person name="Floudas D."/>
            <person name="Bentzer J."/>
            <person name="Ahren D."/>
            <person name="Johansson T."/>
            <person name="Persson P."/>
            <person name="Tunlid A."/>
        </authorList>
    </citation>
    <scope>NUCLEOTIDE SEQUENCE [LARGE SCALE GENOMIC DNA]</scope>
    <source>
        <strain evidence="1 2">CBS 175.51</strain>
    </source>
</reference>
<evidence type="ECO:0008006" key="3">
    <source>
        <dbReference type="Google" id="ProtNLM"/>
    </source>
</evidence>
<sequence length="240" mass="27528">MSTASPSHSQDPSIETVQLEEEDVALRLIDRNTLSPITQLPAELLTRIFYLSLQFVEADGLTRTSTRHWRNLVLESPQLWSEVHIRNDTRVEYLDLVCKNSKAIPLHVEVFDMDYSSRVDRVRHILRTEMERLSSVSLHAPIYILRSLLPDLKACSNTIEFLDLVVTLTGLWHVSPATAGDTLPDFPKLRHLRLHHWHTLFITPTFHPPFLARMEIFSHVPEKPVTVALFTALRNVASTL</sequence>
<evidence type="ECO:0000313" key="1">
    <source>
        <dbReference type="EMBL" id="KAF5326388.1"/>
    </source>
</evidence>
<keyword evidence="2" id="KW-1185">Reference proteome</keyword>
<comment type="caution">
    <text evidence="1">The sequence shown here is derived from an EMBL/GenBank/DDBJ whole genome shotgun (WGS) entry which is preliminary data.</text>
</comment>
<proteinExistence type="predicted"/>
<dbReference type="Proteomes" id="UP000541558">
    <property type="component" value="Unassembled WGS sequence"/>
</dbReference>
<evidence type="ECO:0000313" key="2">
    <source>
        <dbReference type="Proteomes" id="UP000541558"/>
    </source>
</evidence>
<name>A0A8H5BNG7_9AGAR</name>
<organism evidence="1 2">
    <name type="scientific">Ephemerocybe angulata</name>
    <dbReference type="NCBI Taxonomy" id="980116"/>
    <lineage>
        <taxon>Eukaryota</taxon>
        <taxon>Fungi</taxon>
        <taxon>Dikarya</taxon>
        <taxon>Basidiomycota</taxon>
        <taxon>Agaricomycotina</taxon>
        <taxon>Agaricomycetes</taxon>
        <taxon>Agaricomycetidae</taxon>
        <taxon>Agaricales</taxon>
        <taxon>Agaricineae</taxon>
        <taxon>Psathyrellaceae</taxon>
        <taxon>Ephemerocybe</taxon>
    </lineage>
</organism>
<protein>
    <recommendedName>
        <fullName evidence="3">F-box domain-containing protein</fullName>
    </recommendedName>
</protein>
<accession>A0A8H5BNG7</accession>
<dbReference type="EMBL" id="JAACJK010000163">
    <property type="protein sequence ID" value="KAF5326388.1"/>
    <property type="molecule type" value="Genomic_DNA"/>
</dbReference>
<gene>
    <name evidence="1" type="ORF">D9611_000635</name>
</gene>
<dbReference type="OrthoDB" id="2834227at2759"/>
<dbReference type="AlphaFoldDB" id="A0A8H5BNG7"/>